<dbReference type="EMBL" id="LHYC01000058">
    <property type="protein sequence ID" value="KXB04539.1"/>
    <property type="molecule type" value="Genomic_DNA"/>
</dbReference>
<gene>
    <name evidence="6" type="ORF">AKJ49_01990</name>
</gene>
<evidence type="ECO:0000256" key="1">
    <source>
        <dbReference type="ARBA" id="ARBA00007816"/>
    </source>
</evidence>
<dbReference type="InterPro" id="IPR002789">
    <property type="entry name" value="HerA_central"/>
</dbReference>
<sequence>MKKEIGTVICTPDGPSAGDFSFVVTNNEDGIPVRRGQFVEMQSNEGKVIAQVQNVKKTNRYFMRPESVKEYEKGKESLTSIFPAGRWEYIVAESTASGIQTEQGLEQVSFPVSPGDKVFEVSEKSLSNFLGIDENGGVDLGKIRYHEMPAKLNLTKLLRKHVAILAMSGAGKSYTASVLMEELIDREREKGRVASVIVDVHGEYTSLAKSPDSDNSVDYSDEVSIIRGENVKIGTPNLSSYHFREFAPDMSASQGRELSRVISELKSEMRNGRGRYDLDDIIAKVEENGESNKQLRRALLDRLYDLKSLKIFGKNDYPSWKELTVPGEASILDLSRVFSLRKKRVILTYFARKLFNKRKSGQAPPFVLLMEEAHQFAPSQRSAISNSILKKIAREGRKFYASLVLISQRPVRLSTTVLSQANTNIILRVTNPHDLDHIKKSSERITRDTADMISSLPVGQALVVGEAVNHPVFVDVRERKSQEAEHEAGLEEIAKKYEKKREKEKEDVEAFM</sequence>
<dbReference type="SUPFAM" id="SSF52540">
    <property type="entry name" value="P-loop containing nucleoside triphosphate hydrolases"/>
    <property type="match status" value="1"/>
</dbReference>
<evidence type="ECO:0000256" key="2">
    <source>
        <dbReference type="ARBA" id="ARBA00034617"/>
    </source>
</evidence>
<comment type="catalytic activity">
    <reaction evidence="3">
        <text>ATP + H2O = ADP + phosphate + H(+)</text>
        <dbReference type="Rhea" id="RHEA:13065"/>
        <dbReference type="ChEBI" id="CHEBI:15377"/>
        <dbReference type="ChEBI" id="CHEBI:15378"/>
        <dbReference type="ChEBI" id="CHEBI:30616"/>
        <dbReference type="ChEBI" id="CHEBI:43474"/>
        <dbReference type="ChEBI" id="CHEBI:456216"/>
        <dbReference type="EC" id="5.6.2.3"/>
    </reaction>
</comment>
<dbReference type="AlphaFoldDB" id="A0A133VDM0"/>
<evidence type="ECO:0000256" key="4">
    <source>
        <dbReference type="ARBA" id="ARBA00048988"/>
    </source>
</evidence>
<dbReference type="Gene3D" id="3.40.50.300">
    <property type="entry name" value="P-loop containing nucleotide triphosphate hydrolases"/>
    <property type="match status" value="2"/>
</dbReference>
<dbReference type="Proteomes" id="UP000070549">
    <property type="component" value="Unassembled WGS sequence"/>
</dbReference>
<dbReference type="InterPro" id="IPR008571">
    <property type="entry name" value="HerA-like"/>
</dbReference>
<evidence type="ECO:0000313" key="6">
    <source>
        <dbReference type="EMBL" id="KXB04539.1"/>
    </source>
</evidence>
<dbReference type="GO" id="GO:0043139">
    <property type="term" value="F:5'-3' DNA helicase activity"/>
    <property type="evidence" value="ECO:0007669"/>
    <property type="project" value="UniProtKB-EC"/>
</dbReference>
<comment type="caution">
    <text evidence="6">The sequence shown here is derived from an EMBL/GenBank/DDBJ whole genome shotgun (WGS) entry which is preliminary data.</text>
</comment>
<keyword evidence="7" id="KW-1185">Reference proteome</keyword>
<organism evidence="6 7">
    <name type="scientific">candidate division MSBL1 archaeon SCGC-AAA382A03</name>
    <dbReference type="NCBI Taxonomy" id="1698278"/>
    <lineage>
        <taxon>Archaea</taxon>
        <taxon>Methanobacteriati</taxon>
        <taxon>Methanobacteriota</taxon>
        <taxon>candidate division MSBL1</taxon>
    </lineage>
</organism>
<feature type="domain" description="Helicase HerA central" evidence="5">
    <location>
        <begin position="139"/>
        <end position="353"/>
    </location>
</feature>
<dbReference type="Pfam" id="PF01935">
    <property type="entry name" value="DUF87"/>
    <property type="match status" value="1"/>
</dbReference>
<comment type="similarity">
    <text evidence="1">Belongs to the HerA family.</text>
</comment>
<dbReference type="PANTHER" id="PTHR42957:SF1">
    <property type="entry name" value="HELICASE MJ1565-RELATED"/>
    <property type="match status" value="1"/>
</dbReference>
<evidence type="ECO:0000256" key="3">
    <source>
        <dbReference type="ARBA" id="ARBA00048954"/>
    </source>
</evidence>
<name>A0A133VDM0_9EURY</name>
<reference evidence="6 7" key="1">
    <citation type="journal article" date="2016" name="Sci. Rep.">
        <title>Metabolic traits of an uncultured archaeal lineage -MSBL1- from brine pools of the Red Sea.</title>
        <authorList>
            <person name="Mwirichia R."/>
            <person name="Alam I."/>
            <person name="Rashid M."/>
            <person name="Vinu M."/>
            <person name="Ba-Alawi W."/>
            <person name="Anthony Kamau A."/>
            <person name="Kamanda Ngugi D."/>
            <person name="Goker M."/>
            <person name="Klenk H.P."/>
            <person name="Bajic V."/>
            <person name="Stingl U."/>
        </authorList>
    </citation>
    <scope>NUCLEOTIDE SEQUENCE [LARGE SCALE GENOMIC DNA]</scope>
    <source>
        <strain evidence="6">SCGC-AAA382A03</strain>
    </source>
</reference>
<comment type="catalytic activity">
    <reaction evidence="4">
        <text>ATP + H2O = ADP + phosphate + H(+)</text>
        <dbReference type="Rhea" id="RHEA:13065"/>
        <dbReference type="ChEBI" id="CHEBI:15377"/>
        <dbReference type="ChEBI" id="CHEBI:15378"/>
        <dbReference type="ChEBI" id="CHEBI:30616"/>
        <dbReference type="ChEBI" id="CHEBI:43474"/>
        <dbReference type="ChEBI" id="CHEBI:456216"/>
        <dbReference type="EC" id="5.6.2.4"/>
    </reaction>
</comment>
<dbReference type="InterPro" id="IPR027417">
    <property type="entry name" value="P-loop_NTPase"/>
</dbReference>
<evidence type="ECO:0000313" key="7">
    <source>
        <dbReference type="Proteomes" id="UP000070549"/>
    </source>
</evidence>
<proteinExistence type="inferred from homology"/>
<evidence type="ECO:0000259" key="5">
    <source>
        <dbReference type="Pfam" id="PF01935"/>
    </source>
</evidence>
<dbReference type="PANTHER" id="PTHR42957">
    <property type="entry name" value="HELICASE MJ1565-RELATED"/>
    <property type="match status" value="1"/>
</dbReference>
<protein>
    <recommendedName>
        <fullName evidence="5">Helicase HerA central domain-containing protein</fullName>
    </recommendedName>
</protein>
<accession>A0A133VDM0</accession>
<dbReference type="GO" id="GO:0043138">
    <property type="term" value="F:3'-5' DNA helicase activity"/>
    <property type="evidence" value="ECO:0007669"/>
    <property type="project" value="UniProtKB-EC"/>
</dbReference>
<comment type="catalytic activity">
    <reaction evidence="2">
        <text>Couples ATP hydrolysis with the unwinding of duplex DNA by translocating in the 3'-5' direction.</text>
        <dbReference type="EC" id="5.6.2.4"/>
    </reaction>
</comment>